<evidence type="ECO:0000313" key="3">
    <source>
        <dbReference type="Proteomes" id="UP000321960"/>
    </source>
</evidence>
<keyword evidence="1" id="KW-0812">Transmembrane</keyword>
<keyword evidence="1" id="KW-0472">Membrane</keyword>
<dbReference type="Proteomes" id="UP000321960">
    <property type="component" value="Unassembled WGS sequence"/>
</dbReference>
<evidence type="ECO:0000256" key="1">
    <source>
        <dbReference type="SAM" id="Phobius"/>
    </source>
</evidence>
<evidence type="ECO:0000313" key="2">
    <source>
        <dbReference type="EMBL" id="GEP07659.1"/>
    </source>
</evidence>
<name>A0A512JCL5_9HYPH</name>
<feature type="transmembrane region" description="Helical" evidence="1">
    <location>
        <begin position="44"/>
        <end position="64"/>
    </location>
</feature>
<organism evidence="2 3">
    <name type="scientific">Methylobacterium oxalidis</name>
    <dbReference type="NCBI Taxonomy" id="944322"/>
    <lineage>
        <taxon>Bacteria</taxon>
        <taxon>Pseudomonadati</taxon>
        <taxon>Pseudomonadota</taxon>
        <taxon>Alphaproteobacteria</taxon>
        <taxon>Hyphomicrobiales</taxon>
        <taxon>Methylobacteriaceae</taxon>
        <taxon>Methylobacterium</taxon>
    </lineage>
</organism>
<protein>
    <submittedName>
        <fullName evidence="2">Uncharacterized protein</fullName>
    </submittedName>
</protein>
<keyword evidence="1" id="KW-1133">Transmembrane helix</keyword>
<proteinExistence type="predicted"/>
<gene>
    <name evidence="2" type="ORF">MOX02_56970</name>
</gene>
<reference evidence="2 3" key="1">
    <citation type="submission" date="2019-07" db="EMBL/GenBank/DDBJ databases">
        <title>Whole genome shotgun sequence of Methylobacterium oxalidis NBRC 107715.</title>
        <authorList>
            <person name="Hosoyama A."/>
            <person name="Uohara A."/>
            <person name="Ohji S."/>
            <person name="Ichikawa N."/>
        </authorList>
    </citation>
    <scope>NUCLEOTIDE SEQUENCE [LARGE SCALE GENOMIC DNA]</scope>
    <source>
        <strain evidence="2 3">NBRC 107715</strain>
    </source>
</reference>
<comment type="caution">
    <text evidence="2">The sequence shown here is derived from an EMBL/GenBank/DDBJ whole genome shotgun (WGS) entry which is preliminary data.</text>
</comment>
<sequence length="65" mass="6956">MMHELLIGLAGVALLVGVFAWQRRLSEGASVRFNLMQIIGGTAALLFVLGATIRGLVLGAYWLLS</sequence>
<dbReference type="EMBL" id="BJZU01000171">
    <property type="protein sequence ID" value="GEP07659.1"/>
    <property type="molecule type" value="Genomic_DNA"/>
</dbReference>
<accession>A0A512JCL5</accession>
<dbReference type="AlphaFoldDB" id="A0A512JCL5"/>